<organism evidence="2">
    <name type="scientific">uncultured virus</name>
    <dbReference type="NCBI Taxonomy" id="340016"/>
    <lineage>
        <taxon>Viruses</taxon>
        <taxon>environmental samples</taxon>
    </lineage>
</organism>
<reference evidence="2" key="1">
    <citation type="submission" date="2016-10" db="EMBL/GenBank/DDBJ databases">
        <authorList>
            <person name="Varghese N."/>
        </authorList>
    </citation>
    <scope>NUCLEOTIDE SEQUENCE</scope>
</reference>
<dbReference type="EMBL" id="KY052794">
    <property type="protein sequence ID" value="ASE99708.1"/>
    <property type="molecule type" value="Genomic_DNA"/>
</dbReference>
<proteinExistence type="predicted"/>
<evidence type="ECO:0000256" key="1">
    <source>
        <dbReference type="SAM" id="MobiDB-lite"/>
    </source>
</evidence>
<name>A0A218MK96_9VIRU</name>
<reference evidence="2" key="2">
    <citation type="journal article" date="2017" name="Nat. Commun.">
        <title>Single-virus genomics reveals hidden cosmopolitan and abundant viruses.</title>
        <authorList>
            <person name="Martinez-Hernandez F."/>
            <person name="Fornas O."/>
            <person name="Lluesma Gomez M."/>
            <person name="Bolduc B."/>
            <person name="de la Cruz Pena M.J."/>
            <person name="Martinez J.M."/>
            <person name="Anton J."/>
            <person name="Gasol J.M."/>
            <person name="Rosselli R."/>
            <person name="Rodriguez-Valera F."/>
            <person name="Sullivan M.B."/>
            <person name="Acinas S.G."/>
            <person name="Martinez-Garcia M."/>
        </authorList>
    </citation>
    <scope>NUCLEOTIDE SEQUENCE</scope>
</reference>
<feature type="region of interest" description="Disordered" evidence="1">
    <location>
        <begin position="37"/>
        <end position="58"/>
    </location>
</feature>
<protein>
    <submittedName>
        <fullName evidence="2">Uncharacterized protein</fullName>
    </submittedName>
</protein>
<evidence type="ECO:0000313" key="2">
    <source>
        <dbReference type="EMBL" id="ASE99708.1"/>
    </source>
</evidence>
<feature type="compositionally biased region" description="Basic residues" evidence="1">
    <location>
        <begin position="42"/>
        <end position="58"/>
    </location>
</feature>
<accession>A0A218MK96</accession>
<sequence length="58" mass="6358">MPSTKKPKINIQELLRKHKAGKSIGSTNRARLVARGLIARKSGPHKGKKKDLGKRGKS</sequence>